<evidence type="ECO:0000256" key="2">
    <source>
        <dbReference type="ARBA" id="ARBA00022723"/>
    </source>
</evidence>
<feature type="domain" description="Seven-in-absentia protein TRAF-like" evidence="5">
    <location>
        <begin position="64"/>
        <end position="150"/>
    </location>
</feature>
<dbReference type="GO" id="GO:0005737">
    <property type="term" value="C:cytoplasm"/>
    <property type="evidence" value="ECO:0007669"/>
    <property type="project" value="InterPro"/>
</dbReference>
<dbReference type="STRING" id="33114.A0A2G2XN75"/>
<dbReference type="InterPro" id="IPR018121">
    <property type="entry name" value="7-in-absentia-prot_TRAF-dom"/>
</dbReference>
<name>A0A2G2XN75_CAPBA</name>
<dbReference type="Proteomes" id="UP000224567">
    <property type="component" value="Unassembled WGS sequence"/>
</dbReference>
<keyword evidence="7" id="KW-1185">Reference proteome</keyword>
<evidence type="ECO:0000313" key="7">
    <source>
        <dbReference type="Proteomes" id="UP000224567"/>
    </source>
</evidence>
<dbReference type="OrthoDB" id="941555at2759"/>
<reference evidence="6 7" key="1">
    <citation type="journal article" date="2017" name="Genome Biol.">
        <title>New reference genome sequences of hot pepper reveal the massive evolution of plant disease-resistance genes by retroduplication.</title>
        <authorList>
            <person name="Kim S."/>
            <person name="Park J."/>
            <person name="Yeom S.I."/>
            <person name="Kim Y.M."/>
            <person name="Seo E."/>
            <person name="Kim K.T."/>
            <person name="Kim M.S."/>
            <person name="Lee J.M."/>
            <person name="Cheong K."/>
            <person name="Shin H.S."/>
            <person name="Kim S.B."/>
            <person name="Han K."/>
            <person name="Lee J."/>
            <person name="Park M."/>
            <person name="Lee H.A."/>
            <person name="Lee H.Y."/>
            <person name="Lee Y."/>
            <person name="Oh S."/>
            <person name="Lee J.H."/>
            <person name="Choi E."/>
            <person name="Choi E."/>
            <person name="Lee S.E."/>
            <person name="Jeon J."/>
            <person name="Kim H."/>
            <person name="Choi G."/>
            <person name="Song H."/>
            <person name="Lee J."/>
            <person name="Lee S.C."/>
            <person name="Kwon J.K."/>
            <person name="Lee H.Y."/>
            <person name="Koo N."/>
            <person name="Hong Y."/>
            <person name="Kim R.W."/>
            <person name="Kang W.H."/>
            <person name="Huh J.H."/>
            <person name="Kang B.C."/>
            <person name="Yang T.J."/>
            <person name="Lee Y.H."/>
            <person name="Bennetzen J.L."/>
            <person name="Choi D."/>
        </authorList>
    </citation>
    <scope>NUCLEOTIDE SEQUENCE [LARGE SCALE GENOMIC DNA]</scope>
    <source>
        <strain evidence="7">cv. PBC81</strain>
    </source>
</reference>
<evidence type="ECO:0000256" key="4">
    <source>
        <dbReference type="ARBA" id="ARBA00022833"/>
    </source>
</evidence>
<dbReference type="AlphaFoldDB" id="A0A2G2XN75"/>
<proteinExistence type="inferred from homology"/>
<gene>
    <name evidence="6" type="ORF">CQW23_01305</name>
</gene>
<evidence type="ECO:0000313" key="6">
    <source>
        <dbReference type="EMBL" id="PHT58942.1"/>
    </source>
</evidence>
<sequence>MVLKAREKSKLPLMTPKRNWKFEHKNSISGATATRHNRGGPLEFDEWEIECIRDAPPLRSPTVFNCFSQQFCLHFEAFNLGLAPVYIAFIHFMGDDDDGIRFRYSLEVGGFGRKLTWQVPRSIHDSHKAVRESLDGLIIHRSMALFFSGGDMN</sequence>
<dbReference type="GO" id="GO:0006511">
    <property type="term" value="P:ubiquitin-dependent protein catabolic process"/>
    <property type="evidence" value="ECO:0007669"/>
    <property type="project" value="InterPro"/>
</dbReference>
<keyword evidence="3" id="KW-0863">Zinc-finger</keyword>
<evidence type="ECO:0000256" key="1">
    <source>
        <dbReference type="ARBA" id="ARBA00009119"/>
    </source>
</evidence>
<protein>
    <submittedName>
        <fullName evidence="6">E3 ubiquitin-protein ligase SINAT5</fullName>
    </submittedName>
</protein>
<comment type="caution">
    <text evidence="6">The sequence shown here is derived from an EMBL/GenBank/DDBJ whole genome shotgun (WGS) entry which is preliminary data.</text>
</comment>
<dbReference type="Pfam" id="PF03145">
    <property type="entry name" value="Sina_TRAF"/>
    <property type="match status" value="1"/>
</dbReference>
<evidence type="ECO:0000256" key="3">
    <source>
        <dbReference type="ARBA" id="ARBA00022771"/>
    </source>
</evidence>
<dbReference type="SUPFAM" id="SSF49599">
    <property type="entry name" value="TRAF domain-like"/>
    <property type="match status" value="1"/>
</dbReference>
<dbReference type="Gene3D" id="2.60.210.10">
    <property type="entry name" value="Apoptosis, Tumor Necrosis Factor Receptor Associated Protein 2, Chain A"/>
    <property type="match status" value="1"/>
</dbReference>
<evidence type="ECO:0000259" key="5">
    <source>
        <dbReference type="Pfam" id="PF03145"/>
    </source>
</evidence>
<accession>A0A2G2XN75</accession>
<keyword evidence="4" id="KW-0862">Zinc</keyword>
<organism evidence="6 7">
    <name type="scientific">Capsicum baccatum</name>
    <name type="common">Peruvian pepper</name>
    <dbReference type="NCBI Taxonomy" id="33114"/>
    <lineage>
        <taxon>Eukaryota</taxon>
        <taxon>Viridiplantae</taxon>
        <taxon>Streptophyta</taxon>
        <taxon>Embryophyta</taxon>
        <taxon>Tracheophyta</taxon>
        <taxon>Spermatophyta</taxon>
        <taxon>Magnoliopsida</taxon>
        <taxon>eudicotyledons</taxon>
        <taxon>Gunneridae</taxon>
        <taxon>Pentapetalae</taxon>
        <taxon>asterids</taxon>
        <taxon>lamiids</taxon>
        <taxon>Solanales</taxon>
        <taxon>Solanaceae</taxon>
        <taxon>Solanoideae</taxon>
        <taxon>Capsiceae</taxon>
        <taxon>Capsicum</taxon>
    </lineage>
</organism>
<dbReference type="EMBL" id="MLFT02000001">
    <property type="protein sequence ID" value="PHT58942.1"/>
    <property type="molecule type" value="Genomic_DNA"/>
</dbReference>
<reference evidence="7" key="2">
    <citation type="journal article" date="2017" name="J. Anim. Genet.">
        <title>Multiple reference genome sequences of hot pepper reveal the massive evolution of plant disease resistance genes by retroduplication.</title>
        <authorList>
            <person name="Kim S."/>
            <person name="Park J."/>
            <person name="Yeom S.-I."/>
            <person name="Kim Y.-M."/>
            <person name="Seo E."/>
            <person name="Kim K.-T."/>
            <person name="Kim M.-S."/>
            <person name="Lee J.M."/>
            <person name="Cheong K."/>
            <person name="Shin H.-S."/>
            <person name="Kim S.-B."/>
            <person name="Han K."/>
            <person name="Lee J."/>
            <person name="Park M."/>
            <person name="Lee H.-A."/>
            <person name="Lee H.-Y."/>
            <person name="Lee Y."/>
            <person name="Oh S."/>
            <person name="Lee J.H."/>
            <person name="Choi E."/>
            <person name="Choi E."/>
            <person name="Lee S.E."/>
            <person name="Jeon J."/>
            <person name="Kim H."/>
            <person name="Choi G."/>
            <person name="Song H."/>
            <person name="Lee J."/>
            <person name="Lee S.-C."/>
            <person name="Kwon J.-K."/>
            <person name="Lee H.-Y."/>
            <person name="Koo N."/>
            <person name="Hong Y."/>
            <person name="Kim R.W."/>
            <person name="Kang W.-H."/>
            <person name="Huh J.H."/>
            <person name="Kang B.-C."/>
            <person name="Yang T.-J."/>
            <person name="Lee Y.-H."/>
            <person name="Bennetzen J.L."/>
            <person name="Choi D."/>
        </authorList>
    </citation>
    <scope>NUCLEOTIDE SEQUENCE [LARGE SCALE GENOMIC DNA]</scope>
    <source>
        <strain evidence="7">cv. PBC81</strain>
    </source>
</reference>
<comment type="similarity">
    <text evidence="1">Belongs to the SINA (Seven in absentia) family.</text>
</comment>
<keyword evidence="2" id="KW-0479">Metal-binding</keyword>
<dbReference type="InterPro" id="IPR008974">
    <property type="entry name" value="TRAF-like"/>
</dbReference>
<dbReference type="GO" id="GO:0008270">
    <property type="term" value="F:zinc ion binding"/>
    <property type="evidence" value="ECO:0007669"/>
    <property type="project" value="UniProtKB-KW"/>
</dbReference>